<accession>A0A381V312</accession>
<proteinExistence type="predicted"/>
<evidence type="ECO:0000313" key="1">
    <source>
        <dbReference type="EMBL" id="SVA34770.1"/>
    </source>
</evidence>
<sequence>MDGSHHNFSSESVNGLYPLIQVS</sequence>
<gene>
    <name evidence="1" type="ORF">METZ01_LOCUS87624</name>
</gene>
<organism evidence="1">
    <name type="scientific">marine metagenome</name>
    <dbReference type="NCBI Taxonomy" id="408172"/>
    <lineage>
        <taxon>unclassified sequences</taxon>
        <taxon>metagenomes</taxon>
        <taxon>ecological metagenomes</taxon>
    </lineage>
</organism>
<dbReference type="AlphaFoldDB" id="A0A381V312"/>
<reference evidence="1" key="1">
    <citation type="submission" date="2018-05" db="EMBL/GenBank/DDBJ databases">
        <authorList>
            <person name="Lanie J.A."/>
            <person name="Ng W.-L."/>
            <person name="Kazmierczak K.M."/>
            <person name="Andrzejewski T.M."/>
            <person name="Davidsen T.M."/>
            <person name="Wayne K.J."/>
            <person name="Tettelin H."/>
            <person name="Glass J.I."/>
            <person name="Rusch D."/>
            <person name="Podicherti R."/>
            <person name="Tsui H.-C.T."/>
            <person name="Winkler M.E."/>
        </authorList>
    </citation>
    <scope>NUCLEOTIDE SEQUENCE</scope>
</reference>
<protein>
    <submittedName>
        <fullName evidence="1">Uncharacterized protein</fullName>
    </submittedName>
</protein>
<name>A0A381V312_9ZZZZ</name>
<dbReference type="EMBL" id="UINC01007722">
    <property type="protein sequence ID" value="SVA34770.1"/>
    <property type="molecule type" value="Genomic_DNA"/>
</dbReference>